<dbReference type="AlphaFoldDB" id="A0A0E0FNB6"/>
<dbReference type="GO" id="GO:0006357">
    <property type="term" value="P:regulation of transcription by RNA polymerase II"/>
    <property type="evidence" value="ECO:0007669"/>
    <property type="project" value="TreeGrafter"/>
</dbReference>
<keyword evidence="4" id="KW-0805">Transcription regulation</keyword>
<evidence type="ECO:0000256" key="9">
    <source>
        <dbReference type="ARBA" id="ARBA00055032"/>
    </source>
</evidence>
<dbReference type="InterPro" id="IPR036390">
    <property type="entry name" value="WH_DNA-bd_sf"/>
</dbReference>
<dbReference type="InterPro" id="IPR000232">
    <property type="entry name" value="HSF_DNA-bd"/>
</dbReference>
<dbReference type="HOGENOM" id="CLU_030308_1_3_1"/>
<name>A0A0E0FNB6_ORYNI</name>
<keyword evidence="6" id="KW-0238">DNA-binding</keyword>
<sequence length="402" mass="43912">MLKPQTPRARRAAHPNSHMASSSSSSSLCRLLIPRPTTRRFSGGGGEGGMAAAAPVKREVKPEAGEGWGGGDLGVVPPPPRPMEGLGEAGPAPFVAKTYEMVADAATDAVVSWGPGGSGASFVVWDPHALAAGVLPRFFKHANFSSFVRQLNTYGFRKVTPDRWEFANEAFLAGQKHLLKNIKRRRVSKPLVDSQLRNKASVVFGQPEAPGEVVSLKRDRAALRAEVIMLKQQYNACKSQLIAMEEMVRNIERRQQQTIGFFAKVLTNPAFVQQVLLNYVNKNGLRGAAKRQRLMENEEQHADSPLNKGMEAASVMEADVSPGSTGCGTVGKVETTPMCNFQNIENMCDDVWEELDALPETGMEQEEKAGIGSFDVEEFVGRPCGWVDDCPYLVEPMQFVEH</sequence>
<dbReference type="PROSITE" id="PS00434">
    <property type="entry name" value="HSF_DOMAIN"/>
    <property type="match status" value="1"/>
</dbReference>
<dbReference type="PANTHER" id="PTHR10015">
    <property type="entry name" value="HEAT SHOCK TRANSCRIPTION FACTOR"/>
    <property type="match status" value="1"/>
</dbReference>
<feature type="region of interest" description="Disordered" evidence="12">
    <location>
        <begin position="1"/>
        <end position="28"/>
    </location>
</feature>
<keyword evidence="3" id="KW-0597">Phosphoprotein</keyword>
<comment type="subcellular location">
    <subcellularLocation>
        <location evidence="1">Nucleus</location>
    </subcellularLocation>
</comment>
<protein>
    <recommendedName>
        <fullName evidence="13">HSF-type DNA-binding domain-containing protein</fullName>
    </recommendedName>
</protein>
<dbReference type="GO" id="GO:0005634">
    <property type="term" value="C:nucleus"/>
    <property type="evidence" value="ECO:0007669"/>
    <property type="project" value="UniProtKB-SubCell"/>
</dbReference>
<feature type="domain" description="HSF-type DNA-binding" evidence="13">
    <location>
        <begin position="135"/>
        <end position="159"/>
    </location>
</feature>
<evidence type="ECO:0000256" key="12">
    <source>
        <dbReference type="SAM" id="MobiDB-lite"/>
    </source>
</evidence>
<dbReference type="Gramene" id="ONIVA01G22600.1">
    <property type="protein sequence ID" value="ONIVA01G22600.1"/>
    <property type="gene ID" value="ONIVA01G22600"/>
</dbReference>
<evidence type="ECO:0000256" key="5">
    <source>
        <dbReference type="ARBA" id="ARBA00023016"/>
    </source>
</evidence>
<feature type="coiled-coil region" evidence="11">
    <location>
        <begin position="213"/>
        <end position="254"/>
    </location>
</feature>
<keyword evidence="11" id="KW-0175">Coiled coil</keyword>
<dbReference type="GO" id="GO:0000978">
    <property type="term" value="F:RNA polymerase II cis-regulatory region sequence-specific DNA binding"/>
    <property type="evidence" value="ECO:0007669"/>
    <property type="project" value="TreeGrafter"/>
</dbReference>
<evidence type="ECO:0000313" key="15">
    <source>
        <dbReference type="Proteomes" id="UP000006591"/>
    </source>
</evidence>
<evidence type="ECO:0000256" key="7">
    <source>
        <dbReference type="ARBA" id="ARBA00023163"/>
    </source>
</evidence>
<dbReference type="Proteomes" id="UP000006591">
    <property type="component" value="Chromosome 1"/>
</dbReference>
<evidence type="ECO:0000256" key="3">
    <source>
        <dbReference type="ARBA" id="ARBA00022553"/>
    </source>
</evidence>
<dbReference type="FunFam" id="1.10.10.10:FF:000367">
    <property type="entry name" value="Heat stress transcription factor A-8"/>
    <property type="match status" value="1"/>
</dbReference>
<keyword evidence="8" id="KW-0539">Nucleus</keyword>
<dbReference type="eggNOG" id="KOG0627">
    <property type="taxonomic scope" value="Eukaryota"/>
</dbReference>
<reference evidence="14" key="1">
    <citation type="submission" date="2015-04" db="UniProtKB">
        <authorList>
            <consortium name="EnsemblPlants"/>
        </authorList>
    </citation>
    <scope>IDENTIFICATION</scope>
    <source>
        <strain evidence="14">SL10</strain>
    </source>
</reference>
<evidence type="ECO:0000256" key="11">
    <source>
        <dbReference type="SAM" id="Coils"/>
    </source>
</evidence>
<organism evidence="14">
    <name type="scientific">Oryza nivara</name>
    <name type="common">Indian wild rice</name>
    <name type="synonym">Oryza sativa f. spontanea</name>
    <dbReference type="NCBI Taxonomy" id="4536"/>
    <lineage>
        <taxon>Eukaryota</taxon>
        <taxon>Viridiplantae</taxon>
        <taxon>Streptophyta</taxon>
        <taxon>Embryophyta</taxon>
        <taxon>Tracheophyta</taxon>
        <taxon>Spermatophyta</taxon>
        <taxon>Magnoliopsida</taxon>
        <taxon>Liliopsida</taxon>
        <taxon>Poales</taxon>
        <taxon>Poaceae</taxon>
        <taxon>BOP clade</taxon>
        <taxon>Oryzoideae</taxon>
        <taxon>Oryzeae</taxon>
        <taxon>Oryzinae</taxon>
        <taxon>Oryza</taxon>
    </lineage>
</organism>
<keyword evidence="7" id="KW-0804">Transcription</keyword>
<proteinExistence type="inferred from homology"/>
<dbReference type="STRING" id="4536.A0A0E0FNB6"/>
<evidence type="ECO:0000256" key="6">
    <source>
        <dbReference type="ARBA" id="ARBA00023125"/>
    </source>
</evidence>
<dbReference type="GO" id="GO:0003700">
    <property type="term" value="F:DNA-binding transcription factor activity"/>
    <property type="evidence" value="ECO:0007669"/>
    <property type="project" value="InterPro"/>
</dbReference>
<dbReference type="PANTHER" id="PTHR10015:SF322">
    <property type="entry name" value="HEAT STRESS TRANSCRIPTION FACTOR A-7A"/>
    <property type="match status" value="1"/>
</dbReference>
<dbReference type="InterPro" id="IPR036388">
    <property type="entry name" value="WH-like_DNA-bd_sf"/>
</dbReference>
<dbReference type="PRINTS" id="PR00056">
    <property type="entry name" value="HSFDOMAIN"/>
</dbReference>
<dbReference type="SMR" id="A0A0E0FNB6"/>
<comment type="function">
    <text evidence="9">Transcriptional regulator that specifically binds DNA of heat shock promoter elements (HSE).</text>
</comment>
<evidence type="ECO:0000313" key="14">
    <source>
        <dbReference type="EnsemblPlants" id="ONIVA01G22600.1"/>
    </source>
</evidence>
<dbReference type="GO" id="GO:0034605">
    <property type="term" value="P:cellular response to heat"/>
    <property type="evidence" value="ECO:0007669"/>
    <property type="project" value="TreeGrafter"/>
</dbReference>
<dbReference type="Pfam" id="PF00447">
    <property type="entry name" value="HSF_DNA-bind"/>
    <property type="match status" value="1"/>
</dbReference>
<evidence type="ECO:0000259" key="13">
    <source>
        <dbReference type="PROSITE" id="PS00434"/>
    </source>
</evidence>
<evidence type="ECO:0000256" key="2">
    <source>
        <dbReference type="ARBA" id="ARBA00011233"/>
    </source>
</evidence>
<evidence type="ECO:0000256" key="1">
    <source>
        <dbReference type="ARBA" id="ARBA00004123"/>
    </source>
</evidence>
<comment type="similarity">
    <text evidence="10">Belongs to the HSF family. Class A subfamily.</text>
</comment>
<keyword evidence="15" id="KW-1185">Reference proteome</keyword>
<dbReference type="SMART" id="SM00415">
    <property type="entry name" value="HSF"/>
    <property type="match status" value="1"/>
</dbReference>
<dbReference type="SUPFAM" id="SSF46785">
    <property type="entry name" value="Winged helix' DNA-binding domain"/>
    <property type="match status" value="1"/>
</dbReference>
<dbReference type="Gene3D" id="1.10.10.10">
    <property type="entry name" value="Winged helix-like DNA-binding domain superfamily/Winged helix DNA-binding domain"/>
    <property type="match status" value="1"/>
</dbReference>
<accession>A0A0E0FNB6</accession>
<keyword evidence="5" id="KW-0346">Stress response</keyword>
<evidence type="ECO:0000256" key="10">
    <source>
        <dbReference type="ARBA" id="ARBA00061350"/>
    </source>
</evidence>
<reference evidence="14" key="2">
    <citation type="submission" date="2018-04" db="EMBL/GenBank/DDBJ databases">
        <title>OnivRS2 (Oryza nivara Reference Sequence Version 2).</title>
        <authorList>
            <person name="Zhang J."/>
            <person name="Kudrna D."/>
            <person name="Lee S."/>
            <person name="Talag J."/>
            <person name="Rajasekar S."/>
            <person name="Welchert J."/>
            <person name="Hsing Y.-I."/>
            <person name="Wing R.A."/>
        </authorList>
    </citation>
    <scope>NUCLEOTIDE SEQUENCE [LARGE SCALE GENOMIC DNA]</scope>
</reference>
<evidence type="ECO:0000256" key="8">
    <source>
        <dbReference type="ARBA" id="ARBA00023242"/>
    </source>
</evidence>
<dbReference type="OMA" id="QFVEHYD"/>
<dbReference type="EnsemblPlants" id="ONIVA01G22600.1">
    <property type="protein sequence ID" value="ONIVA01G22600.1"/>
    <property type="gene ID" value="ONIVA01G22600"/>
</dbReference>
<evidence type="ECO:0000256" key="4">
    <source>
        <dbReference type="ARBA" id="ARBA00023015"/>
    </source>
</evidence>
<comment type="subunit">
    <text evidence="2">Homotrimer.</text>
</comment>